<proteinExistence type="predicted"/>
<dbReference type="EMBL" id="JAGMUU010000043">
    <property type="protein sequence ID" value="KAH7114146.1"/>
    <property type="molecule type" value="Genomic_DNA"/>
</dbReference>
<accession>A0A9P9D892</accession>
<reference evidence="2" key="1">
    <citation type="journal article" date="2021" name="Nat. Commun.">
        <title>Genetic determinants of endophytism in the Arabidopsis root mycobiome.</title>
        <authorList>
            <person name="Mesny F."/>
            <person name="Miyauchi S."/>
            <person name="Thiergart T."/>
            <person name="Pickel B."/>
            <person name="Atanasova L."/>
            <person name="Karlsson M."/>
            <person name="Huettel B."/>
            <person name="Barry K.W."/>
            <person name="Haridas S."/>
            <person name="Chen C."/>
            <person name="Bauer D."/>
            <person name="Andreopoulos W."/>
            <person name="Pangilinan J."/>
            <person name="LaButti K."/>
            <person name="Riley R."/>
            <person name="Lipzen A."/>
            <person name="Clum A."/>
            <person name="Drula E."/>
            <person name="Henrissat B."/>
            <person name="Kohler A."/>
            <person name="Grigoriev I.V."/>
            <person name="Martin F.M."/>
            <person name="Hacquard S."/>
        </authorList>
    </citation>
    <scope>NUCLEOTIDE SEQUENCE</scope>
    <source>
        <strain evidence="2">MPI-CAGE-AT-0021</strain>
    </source>
</reference>
<gene>
    <name evidence="2" type="ORF">B0J13DRAFT_573642</name>
</gene>
<protein>
    <submittedName>
        <fullName evidence="2">Uncharacterized protein</fullName>
    </submittedName>
</protein>
<keyword evidence="1" id="KW-0175">Coiled coil</keyword>
<feature type="coiled-coil region" evidence="1">
    <location>
        <begin position="115"/>
        <end position="142"/>
    </location>
</feature>
<evidence type="ECO:0000313" key="3">
    <source>
        <dbReference type="Proteomes" id="UP000717696"/>
    </source>
</evidence>
<dbReference type="OrthoDB" id="5187726at2759"/>
<keyword evidence="3" id="KW-1185">Reference proteome</keyword>
<sequence length="147" mass="16811">MSQDIDHSAINSDEESINERTAVRRRCRKRLSNHIKETTGITVEPTKVRLVTKQSDCYTWCYSSNGVGHSFHTVSFARTNNIRFAELAGRCSPTLQDSHCNAPPKNQVLKNVNETECLQIELKEKQDECDRLSRQLTSESKRAELNE</sequence>
<comment type="caution">
    <text evidence="2">The sequence shown here is derived from an EMBL/GenBank/DDBJ whole genome shotgun (WGS) entry which is preliminary data.</text>
</comment>
<evidence type="ECO:0000256" key="1">
    <source>
        <dbReference type="SAM" id="Coils"/>
    </source>
</evidence>
<organism evidence="2 3">
    <name type="scientific">Dactylonectria estremocensis</name>
    <dbReference type="NCBI Taxonomy" id="1079267"/>
    <lineage>
        <taxon>Eukaryota</taxon>
        <taxon>Fungi</taxon>
        <taxon>Dikarya</taxon>
        <taxon>Ascomycota</taxon>
        <taxon>Pezizomycotina</taxon>
        <taxon>Sordariomycetes</taxon>
        <taxon>Hypocreomycetidae</taxon>
        <taxon>Hypocreales</taxon>
        <taxon>Nectriaceae</taxon>
        <taxon>Dactylonectria</taxon>
    </lineage>
</organism>
<dbReference type="Proteomes" id="UP000717696">
    <property type="component" value="Unassembled WGS sequence"/>
</dbReference>
<evidence type="ECO:0000313" key="2">
    <source>
        <dbReference type="EMBL" id="KAH7114146.1"/>
    </source>
</evidence>
<dbReference type="AlphaFoldDB" id="A0A9P9D892"/>
<name>A0A9P9D892_9HYPO</name>